<sequence length="30" mass="3176">MEALLEVEERIQEAMNAIGTEATGAAIARS</sequence>
<name>A0A6S6U433_9GAMM</name>
<dbReference type="EMBL" id="CACVAV010000423">
    <property type="protein sequence ID" value="CAA6826465.1"/>
    <property type="molecule type" value="Genomic_DNA"/>
</dbReference>
<gene>
    <name evidence="1" type="ORF">HELGO_WM64576</name>
</gene>
<reference evidence="1" key="1">
    <citation type="submission" date="2020-01" db="EMBL/GenBank/DDBJ databases">
        <authorList>
            <person name="Meier V. D."/>
            <person name="Meier V D."/>
        </authorList>
    </citation>
    <scope>NUCLEOTIDE SEQUENCE</scope>
    <source>
        <strain evidence="1">HLG_WM_MAG_08</strain>
    </source>
</reference>
<dbReference type="AlphaFoldDB" id="A0A6S6U433"/>
<organism evidence="1">
    <name type="scientific">uncultured Thiotrichaceae bacterium</name>
    <dbReference type="NCBI Taxonomy" id="298394"/>
    <lineage>
        <taxon>Bacteria</taxon>
        <taxon>Pseudomonadati</taxon>
        <taxon>Pseudomonadota</taxon>
        <taxon>Gammaproteobacteria</taxon>
        <taxon>Thiotrichales</taxon>
        <taxon>Thiotrichaceae</taxon>
        <taxon>environmental samples</taxon>
    </lineage>
</organism>
<proteinExistence type="predicted"/>
<accession>A0A6S6U433</accession>
<evidence type="ECO:0000313" key="1">
    <source>
        <dbReference type="EMBL" id="CAA6826465.1"/>
    </source>
</evidence>
<protein>
    <submittedName>
        <fullName evidence="1">Uncharacterized protein</fullName>
    </submittedName>
</protein>